<dbReference type="SUPFAM" id="SSF49785">
    <property type="entry name" value="Galactose-binding domain-like"/>
    <property type="match status" value="1"/>
</dbReference>
<dbReference type="STRING" id="309799.DICTH_0407"/>
<dbReference type="Gene3D" id="2.60.120.260">
    <property type="entry name" value="Galactose-binding domain-like"/>
    <property type="match status" value="1"/>
</dbReference>
<dbReference type="GO" id="GO:0016798">
    <property type="term" value="F:hydrolase activity, acting on glycosyl bonds"/>
    <property type="evidence" value="ECO:0007669"/>
    <property type="project" value="InterPro"/>
</dbReference>
<dbReference type="KEGG" id="dth:DICTH_0407"/>
<evidence type="ECO:0000313" key="4">
    <source>
        <dbReference type="Proteomes" id="UP000001733"/>
    </source>
</evidence>
<dbReference type="Pfam" id="PF02018">
    <property type="entry name" value="CBM_4_9"/>
    <property type="match status" value="1"/>
</dbReference>
<keyword evidence="4" id="KW-1185">Reference proteome</keyword>
<dbReference type="OrthoDB" id="9809277at2"/>
<organism evidence="3 4">
    <name type="scientific">Dictyoglomus thermophilum (strain ATCC 35947 / DSM 3960 / H-6-12)</name>
    <dbReference type="NCBI Taxonomy" id="309799"/>
    <lineage>
        <taxon>Bacteria</taxon>
        <taxon>Pseudomonadati</taxon>
        <taxon>Dictyoglomota</taxon>
        <taxon>Dictyoglomia</taxon>
        <taxon>Dictyoglomales</taxon>
        <taxon>Dictyoglomaceae</taxon>
        <taxon>Dictyoglomus</taxon>
    </lineage>
</organism>
<dbReference type="Proteomes" id="UP000001733">
    <property type="component" value="Chromosome"/>
</dbReference>
<keyword evidence="1" id="KW-0378">Hydrolase</keyword>
<dbReference type="PaxDb" id="309799-DICTH_0407"/>
<gene>
    <name evidence="3" type="ordered locus">DICTH_0407</name>
</gene>
<protein>
    <submittedName>
        <fullName evidence="3">Laminarinase</fullName>
    </submittedName>
</protein>
<dbReference type="HOGENOM" id="CLU_1388327_0_0_0"/>
<proteinExistence type="predicted"/>
<reference evidence="3 4" key="1">
    <citation type="journal article" date="2014" name="Genome Announc.">
        <title>Complete Genome Sequence of the Extreme Thermophile Dictyoglomus thermophilum H-6-12.</title>
        <authorList>
            <person name="Coil D.A."/>
            <person name="Badger J.H."/>
            <person name="Forberger H.C."/>
            <person name="Riggs F."/>
            <person name="Madupu R."/>
            <person name="Fedorova N."/>
            <person name="Ward N."/>
            <person name="Robb F.T."/>
            <person name="Eisen J.A."/>
        </authorList>
    </citation>
    <scope>NUCLEOTIDE SEQUENCE [LARGE SCALE GENOMIC DNA]</scope>
    <source>
        <strain evidence="4">ATCC 35947 / DSM 3960 / H-6-12</strain>
    </source>
</reference>
<evidence type="ECO:0000259" key="2">
    <source>
        <dbReference type="Pfam" id="PF02018"/>
    </source>
</evidence>
<dbReference type="RefSeq" id="WP_012548328.1">
    <property type="nucleotide sequence ID" value="NC_011297.1"/>
</dbReference>
<dbReference type="EMBL" id="CP001146">
    <property type="protein sequence ID" value="ACI19696.1"/>
    <property type="molecule type" value="Genomic_DNA"/>
</dbReference>
<evidence type="ECO:0000313" key="3">
    <source>
        <dbReference type="EMBL" id="ACI19696.1"/>
    </source>
</evidence>
<name>B5YCN1_DICT6</name>
<dbReference type="InterPro" id="IPR003305">
    <property type="entry name" value="CenC_carb-bd"/>
</dbReference>
<dbReference type="AlphaFoldDB" id="B5YCN1"/>
<feature type="domain" description="CBM-cenC" evidence="2">
    <location>
        <begin position="66"/>
        <end position="167"/>
    </location>
</feature>
<dbReference type="PROSITE" id="PS51257">
    <property type="entry name" value="PROKAR_LIPOPROTEIN"/>
    <property type="match status" value="1"/>
</dbReference>
<evidence type="ECO:0000256" key="1">
    <source>
        <dbReference type="ARBA" id="ARBA00022801"/>
    </source>
</evidence>
<sequence length="196" mass="22073">MKKIYIFLLLISFILFIAGCAGSPQVTQQETAPGVTEVTTPEGKAQVINVTKLGVFNENLMFSAPSNWYIVVQGTAEVEEYGAKGGFFYVKIKNPGDAFWHIQFGTHVPLPANKKYKLTFEAKADAERDLQVRVIQDQTWEIVESTTFNLTPEVQKFEWEFTPKKDGHIIVFDMGKISEKSIATTIYIANVELVEE</sequence>
<dbReference type="eggNOG" id="COG2273">
    <property type="taxonomic scope" value="Bacteria"/>
</dbReference>
<accession>B5YCN1</accession>
<dbReference type="InterPro" id="IPR008979">
    <property type="entry name" value="Galactose-bd-like_sf"/>
</dbReference>
<dbReference type="CAZy" id="CBM4">
    <property type="family name" value="Carbohydrate-Binding Module Family 4"/>
</dbReference>